<dbReference type="GO" id="GO:0016485">
    <property type="term" value="P:protein processing"/>
    <property type="evidence" value="ECO:0007669"/>
    <property type="project" value="InterPro"/>
</dbReference>
<evidence type="ECO:0000313" key="13">
    <source>
        <dbReference type="EMBL" id="KAJ6637135.1"/>
    </source>
</evidence>
<keyword evidence="8 10" id="KW-0472">Membrane</keyword>
<evidence type="ECO:0000259" key="12">
    <source>
        <dbReference type="Pfam" id="PF18266"/>
    </source>
</evidence>
<comment type="subcellular location">
    <subcellularLocation>
        <location evidence="1">Membrane</location>
        <topology evidence="1">Single-pass type I membrane protein</topology>
    </subcellularLocation>
</comment>
<evidence type="ECO:0000256" key="6">
    <source>
        <dbReference type="ARBA" id="ARBA00022976"/>
    </source>
</evidence>
<organism evidence="13 14">
    <name type="scientific">Pseudolycoriella hygida</name>
    <dbReference type="NCBI Taxonomy" id="35572"/>
    <lineage>
        <taxon>Eukaryota</taxon>
        <taxon>Metazoa</taxon>
        <taxon>Ecdysozoa</taxon>
        <taxon>Arthropoda</taxon>
        <taxon>Hexapoda</taxon>
        <taxon>Insecta</taxon>
        <taxon>Pterygota</taxon>
        <taxon>Neoptera</taxon>
        <taxon>Endopterygota</taxon>
        <taxon>Diptera</taxon>
        <taxon>Nematocera</taxon>
        <taxon>Sciaroidea</taxon>
        <taxon>Sciaridae</taxon>
        <taxon>Pseudolycoriella</taxon>
    </lineage>
</organism>
<comment type="caution">
    <text evidence="13">The sequence shown here is derived from an EMBL/GenBank/DDBJ whole genome shotgun (WGS) entry which is preliminary data.</text>
</comment>
<sequence length="693" mass="77968">MDSHALILIVLLSLIVNGNNCQRTKDKMFSSIVGSSCFKRLNATHETGCTSSYGGSVGVLHYIKTPDDFEFVLKDPPSPPYAVMVTPQLFTREYLIRLKDSPHISTIVLIKSVNETLAQFSQELKCPNQFSGIDSNSCDIDKPETIWNPYGTGLLHENFPFPIYYVSEEAEIAKLVDCFDKFNSFDVANQHNRPLCSIQVNSFMSAAVNSEVCLRRTNYANNLSATRFCDPLQSRNIFATLFPRETVSQEDRKVQKDEKLVLVTARIDTTSMFDGIGAGAMDSLIPFATIVSTAHLLAKLLPEREASNNSNVLFVLFNGESYDFIGSQRFVYDINKGYFPSKIQATNQISFENIVMMIDIGLLDDLHRFTVFHVEEFKAATDLVKLLETYSQKFAFNISTTSKVTQNLPPTSAQSFLRENRTFPAMVLSSNPLNRFYHSIFDDQDNIKFKYFNTTQDFTVAAAINNTMGFPADSIQMAIRNASTVLAAALYEKVTEHTYRGNQGSNLILIDELLYCFLISSDCPLFRAAGPKNMPARPEAPPPPRYVSVQGLYTHETARWTFRIFGFLIGQTVPIEEQNCTVLPMFWFPGFNGTGSCHYTTQNFSQAYSPAFVEENYDWKSGKYSTWTESTWRELNARIFLKPSSTHEAKTLAVGFVVMIVSFVLVFLFNSKSDILFGDCVSSENTLTNPAHC</sequence>
<dbReference type="PANTHER" id="PTHR21092">
    <property type="entry name" value="NICASTRIN"/>
    <property type="match status" value="1"/>
</dbReference>
<dbReference type="Gene3D" id="3.40.630.10">
    <property type="entry name" value="Zn peptidases"/>
    <property type="match status" value="1"/>
</dbReference>
<evidence type="ECO:0000256" key="3">
    <source>
        <dbReference type="ARBA" id="ARBA00015303"/>
    </source>
</evidence>
<feature type="chain" id="PRO_5040278043" description="Nicastrin" evidence="11">
    <location>
        <begin position="22"/>
        <end position="693"/>
    </location>
</feature>
<feature type="signal peptide" evidence="11">
    <location>
        <begin position="1"/>
        <end position="21"/>
    </location>
</feature>
<protein>
    <recommendedName>
        <fullName evidence="3">Nicastrin</fullName>
    </recommendedName>
</protein>
<dbReference type="EMBL" id="WJQU01000003">
    <property type="protein sequence ID" value="KAJ6637135.1"/>
    <property type="molecule type" value="Genomic_DNA"/>
</dbReference>
<keyword evidence="5 11" id="KW-0732">Signal</keyword>
<evidence type="ECO:0000256" key="2">
    <source>
        <dbReference type="ARBA" id="ARBA00007717"/>
    </source>
</evidence>
<dbReference type="Pfam" id="PF05450">
    <property type="entry name" value="Nicastrin"/>
    <property type="match status" value="1"/>
</dbReference>
<keyword evidence="6" id="KW-0914">Notch signaling pathway</keyword>
<dbReference type="Pfam" id="PF18266">
    <property type="entry name" value="Ncstrn_small"/>
    <property type="match status" value="1"/>
</dbReference>
<dbReference type="InterPro" id="IPR008710">
    <property type="entry name" value="Nicastrin"/>
</dbReference>
<evidence type="ECO:0000256" key="4">
    <source>
        <dbReference type="ARBA" id="ARBA00022692"/>
    </source>
</evidence>
<dbReference type="GO" id="GO:0007220">
    <property type="term" value="P:Notch receptor processing"/>
    <property type="evidence" value="ECO:0007669"/>
    <property type="project" value="TreeGrafter"/>
</dbReference>
<evidence type="ECO:0000256" key="7">
    <source>
        <dbReference type="ARBA" id="ARBA00022989"/>
    </source>
</evidence>
<reference evidence="13" key="1">
    <citation type="submission" date="2022-07" db="EMBL/GenBank/DDBJ databases">
        <authorList>
            <person name="Trinca V."/>
            <person name="Uliana J.V.C."/>
            <person name="Torres T.T."/>
            <person name="Ward R.J."/>
            <person name="Monesi N."/>
        </authorList>
    </citation>
    <scope>NUCLEOTIDE SEQUENCE</scope>
    <source>
        <strain evidence="13">HSMRA1968</strain>
        <tissue evidence="13">Whole embryos</tissue>
    </source>
</reference>
<evidence type="ECO:0000256" key="10">
    <source>
        <dbReference type="SAM" id="Phobius"/>
    </source>
</evidence>
<dbReference type="GO" id="GO:0007219">
    <property type="term" value="P:Notch signaling pathway"/>
    <property type="evidence" value="ECO:0007669"/>
    <property type="project" value="UniProtKB-KW"/>
</dbReference>
<dbReference type="InterPro" id="IPR041084">
    <property type="entry name" value="Ncstrn_small"/>
</dbReference>
<proteinExistence type="inferred from homology"/>
<dbReference type="GO" id="GO:0005886">
    <property type="term" value="C:plasma membrane"/>
    <property type="evidence" value="ECO:0007669"/>
    <property type="project" value="UniProtKB-ARBA"/>
</dbReference>
<evidence type="ECO:0000256" key="1">
    <source>
        <dbReference type="ARBA" id="ARBA00004479"/>
    </source>
</evidence>
<accession>A0A9Q0MSC5</accession>
<dbReference type="SUPFAM" id="SSF53187">
    <property type="entry name" value="Zn-dependent exopeptidases"/>
    <property type="match status" value="1"/>
</dbReference>
<evidence type="ECO:0000256" key="8">
    <source>
        <dbReference type="ARBA" id="ARBA00023136"/>
    </source>
</evidence>
<feature type="transmembrane region" description="Helical" evidence="10">
    <location>
        <begin position="651"/>
        <end position="669"/>
    </location>
</feature>
<name>A0A9Q0MSC5_9DIPT</name>
<evidence type="ECO:0000256" key="5">
    <source>
        <dbReference type="ARBA" id="ARBA00022729"/>
    </source>
</evidence>
<gene>
    <name evidence="13" type="primary">Nct</name>
    <name evidence="13" type="ORF">Bhyg_09861</name>
</gene>
<evidence type="ECO:0000256" key="11">
    <source>
        <dbReference type="SAM" id="SignalP"/>
    </source>
</evidence>
<dbReference type="OrthoDB" id="755951at2759"/>
<dbReference type="AlphaFoldDB" id="A0A9Q0MSC5"/>
<evidence type="ECO:0000313" key="14">
    <source>
        <dbReference type="Proteomes" id="UP001151699"/>
    </source>
</evidence>
<keyword evidence="7 10" id="KW-1133">Transmembrane helix</keyword>
<keyword evidence="4 10" id="KW-0812">Transmembrane</keyword>
<keyword evidence="14" id="KW-1185">Reference proteome</keyword>
<comment type="similarity">
    <text evidence="2">Belongs to the nicastrin family.</text>
</comment>
<evidence type="ECO:0000256" key="9">
    <source>
        <dbReference type="ARBA" id="ARBA00023180"/>
    </source>
</evidence>
<dbReference type="Proteomes" id="UP001151699">
    <property type="component" value="Chromosome X"/>
</dbReference>
<feature type="domain" description="Nicastrin small lobe" evidence="12">
    <location>
        <begin position="36"/>
        <end position="206"/>
    </location>
</feature>
<keyword evidence="9" id="KW-0325">Glycoprotein</keyword>
<dbReference type="PANTHER" id="PTHR21092:SF0">
    <property type="entry name" value="NICASTRIN"/>
    <property type="match status" value="1"/>
</dbReference>